<feature type="transmembrane region" description="Helical" evidence="26">
    <location>
        <begin position="6"/>
        <end position="24"/>
    </location>
</feature>
<comment type="subcellular location">
    <subcellularLocation>
        <location evidence="2">Membrane</location>
        <topology evidence="2">Multi-pass membrane protein</topology>
    </subcellularLocation>
</comment>
<dbReference type="InterPro" id="IPR000484">
    <property type="entry name" value="Photo_RC_L/M"/>
</dbReference>
<evidence type="ECO:0000256" key="12">
    <source>
        <dbReference type="ARBA" id="ARBA00022723"/>
    </source>
</evidence>
<keyword evidence="21" id="KW-0408">Iron</keyword>
<dbReference type="SMART" id="SM00184">
    <property type="entry name" value="RING"/>
    <property type="match status" value="1"/>
</dbReference>
<keyword evidence="7" id="KW-0602">Photosynthesis</keyword>
<keyword evidence="14" id="KW-0833">Ubl conjugation pathway</keyword>
<dbReference type="GO" id="GO:0016168">
    <property type="term" value="F:chlorophyll binding"/>
    <property type="evidence" value="ECO:0007669"/>
    <property type="project" value="UniProtKB-KW"/>
</dbReference>
<feature type="region of interest" description="Disordered" evidence="25">
    <location>
        <begin position="456"/>
        <end position="478"/>
    </location>
</feature>
<evidence type="ECO:0000256" key="16">
    <source>
        <dbReference type="ARBA" id="ARBA00022842"/>
    </source>
</evidence>
<evidence type="ECO:0000256" key="5">
    <source>
        <dbReference type="ARBA" id="ARBA00022448"/>
    </source>
</evidence>
<evidence type="ECO:0000256" key="1">
    <source>
        <dbReference type="ARBA" id="ARBA00000900"/>
    </source>
</evidence>
<dbReference type="Pfam" id="PF14369">
    <property type="entry name" value="Zn_ribbon_19"/>
    <property type="match status" value="1"/>
</dbReference>
<keyword evidence="9" id="KW-0934">Plastid</keyword>
<protein>
    <recommendedName>
        <fullName evidence="4">RING-type E3 ubiquitin transferase</fullName>
        <ecNumber evidence="4">2.3.2.27</ecNumber>
    </recommendedName>
</protein>
<evidence type="ECO:0000313" key="28">
    <source>
        <dbReference type="EMBL" id="KAG5542998.1"/>
    </source>
</evidence>
<dbReference type="GO" id="GO:0008270">
    <property type="term" value="F:zinc ion binding"/>
    <property type="evidence" value="ECO:0007669"/>
    <property type="project" value="UniProtKB-KW"/>
</dbReference>
<keyword evidence="22 26" id="KW-0472">Membrane</keyword>
<dbReference type="PANTHER" id="PTHR15710">
    <property type="entry name" value="E3 UBIQUITIN-PROTEIN LIGASE PRAJA"/>
    <property type="match status" value="1"/>
</dbReference>
<keyword evidence="19" id="KW-0007">Acetylation</keyword>
<evidence type="ECO:0000256" key="24">
    <source>
        <dbReference type="PROSITE-ProRule" id="PRU00175"/>
    </source>
</evidence>
<evidence type="ECO:0000313" key="29">
    <source>
        <dbReference type="Proteomes" id="UP000823749"/>
    </source>
</evidence>
<keyword evidence="15" id="KW-0862">Zinc</keyword>
<keyword evidence="23" id="KW-0604">Photosystem II</keyword>
<keyword evidence="8" id="KW-0597">Phosphoprotein</keyword>
<dbReference type="Gene3D" id="3.30.40.10">
    <property type="entry name" value="Zinc/RING finger domain, C3HC4 (zinc finger)"/>
    <property type="match status" value="1"/>
</dbReference>
<keyword evidence="6" id="KW-0148">Chlorophyll</keyword>
<dbReference type="Pfam" id="PF13639">
    <property type="entry name" value="zf-RING_2"/>
    <property type="match status" value="1"/>
</dbReference>
<evidence type="ECO:0000256" key="3">
    <source>
        <dbReference type="ARBA" id="ARBA00008204"/>
    </source>
</evidence>
<feature type="domain" description="RING-type" evidence="27">
    <location>
        <begin position="402"/>
        <end position="443"/>
    </location>
</feature>
<name>A0AAV6JRZ8_9ERIC</name>
<dbReference type="Pfam" id="PF00124">
    <property type="entry name" value="Photo_RC"/>
    <property type="match status" value="1"/>
</dbReference>
<feature type="compositionally biased region" description="Acidic residues" evidence="25">
    <location>
        <begin position="270"/>
        <end position="279"/>
    </location>
</feature>
<evidence type="ECO:0000256" key="14">
    <source>
        <dbReference type="ARBA" id="ARBA00022786"/>
    </source>
</evidence>
<gene>
    <name evidence="28" type="ORF">RHGRI_015925</name>
</gene>
<evidence type="ECO:0000256" key="2">
    <source>
        <dbReference type="ARBA" id="ARBA00004141"/>
    </source>
</evidence>
<keyword evidence="10" id="KW-0808">Transferase</keyword>
<evidence type="ECO:0000256" key="17">
    <source>
        <dbReference type="ARBA" id="ARBA00022982"/>
    </source>
</evidence>
<dbReference type="InterPro" id="IPR036854">
    <property type="entry name" value="Photo_II_D1/D2_sf"/>
</dbReference>
<dbReference type="PROSITE" id="PS50089">
    <property type="entry name" value="ZF_RING_2"/>
    <property type="match status" value="1"/>
</dbReference>
<evidence type="ECO:0000256" key="6">
    <source>
        <dbReference type="ARBA" id="ARBA00022494"/>
    </source>
</evidence>
<keyword evidence="5" id="KW-0813">Transport</keyword>
<keyword evidence="12" id="KW-0479">Metal-binding</keyword>
<dbReference type="SUPFAM" id="SSF81483">
    <property type="entry name" value="Bacterial photosystem II reaction centre, L and M subunits"/>
    <property type="match status" value="1"/>
</dbReference>
<reference evidence="28 29" key="1">
    <citation type="submission" date="2020-08" db="EMBL/GenBank/DDBJ databases">
        <title>Plant Genome Project.</title>
        <authorList>
            <person name="Zhang R.-G."/>
        </authorList>
    </citation>
    <scope>NUCLEOTIDE SEQUENCE [LARGE SCALE GENOMIC DNA]</scope>
    <source>
        <strain evidence="28">WSP0</strain>
        <tissue evidence="28">Leaf</tissue>
    </source>
</reference>
<organism evidence="28 29">
    <name type="scientific">Rhododendron griersonianum</name>
    <dbReference type="NCBI Taxonomy" id="479676"/>
    <lineage>
        <taxon>Eukaryota</taxon>
        <taxon>Viridiplantae</taxon>
        <taxon>Streptophyta</taxon>
        <taxon>Embryophyta</taxon>
        <taxon>Tracheophyta</taxon>
        <taxon>Spermatophyta</taxon>
        <taxon>Magnoliopsida</taxon>
        <taxon>eudicotyledons</taxon>
        <taxon>Gunneridae</taxon>
        <taxon>Pentapetalae</taxon>
        <taxon>asterids</taxon>
        <taxon>Ericales</taxon>
        <taxon>Ericaceae</taxon>
        <taxon>Ericoideae</taxon>
        <taxon>Rhodoreae</taxon>
        <taxon>Rhododendron</taxon>
    </lineage>
</organism>
<evidence type="ECO:0000256" key="25">
    <source>
        <dbReference type="SAM" id="MobiDB-lite"/>
    </source>
</evidence>
<dbReference type="GO" id="GO:0009523">
    <property type="term" value="C:photosystem II"/>
    <property type="evidence" value="ECO:0007669"/>
    <property type="project" value="UniProtKB-KW"/>
</dbReference>
<evidence type="ECO:0000256" key="15">
    <source>
        <dbReference type="ARBA" id="ARBA00022833"/>
    </source>
</evidence>
<dbReference type="AlphaFoldDB" id="A0AAV6JRZ8"/>
<evidence type="ECO:0000256" key="7">
    <source>
        <dbReference type="ARBA" id="ARBA00022531"/>
    </source>
</evidence>
<feature type="compositionally biased region" description="Acidic residues" evidence="25">
    <location>
        <begin position="251"/>
        <end position="262"/>
    </location>
</feature>
<evidence type="ECO:0000259" key="27">
    <source>
        <dbReference type="PROSITE" id="PS50089"/>
    </source>
</evidence>
<keyword evidence="11 26" id="KW-0812">Transmembrane</keyword>
<dbReference type="EC" id="2.3.2.27" evidence="4"/>
<evidence type="ECO:0000256" key="21">
    <source>
        <dbReference type="ARBA" id="ARBA00023004"/>
    </source>
</evidence>
<evidence type="ECO:0000256" key="11">
    <source>
        <dbReference type="ARBA" id="ARBA00022692"/>
    </source>
</evidence>
<dbReference type="GO" id="GO:0009772">
    <property type="term" value="P:photosynthetic electron transport in photosystem II"/>
    <property type="evidence" value="ECO:0007669"/>
    <property type="project" value="InterPro"/>
</dbReference>
<dbReference type="Gene3D" id="1.20.85.10">
    <property type="entry name" value="Photosystem II protein D1-like"/>
    <property type="match status" value="1"/>
</dbReference>
<evidence type="ECO:0000256" key="10">
    <source>
        <dbReference type="ARBA" id="ARBA00022679"/>
    </source>
</evidence>
<evidence type="ECO:0000256" key="26">
    <source>
        <dbReference type="SAM" id="Phobius"/>
    </source>
</evidence>
<dbReference type="GO" id="GO:0061630">
    <property type="term" value="F:ubiquitin protein ligase activity"/>
    <property type="evidence" value="ECO:0007669"/>
    <property type="project" value="UniProtKB-EC"/>
</dbReference>
<evidence type="ECO:0000256" key="9">
    <source>
        <dbReference type="ARBA" id="ARBA00022640"/>
    </source>
</evidence>
<dbReference type="SUPFAM" id="SSF57850">
    <property type="entry name" value="RING/U-box"/>
    <property type="match status" value="1"/>
</dbReference>
<feature type="region of interest" description="Disordered" evidence="25">
    <location>
        <begin position="220"/>
        <end position="295"/>
    </location>
</feature>
<dbReference type="InterPro" id="IPR039525">
    <property type="entry name" value="RNF126-like_zinc-ribbon"/>
</dbReference>
<keyword evidence="17" id="KW-0249">Electron transport</keyword>
<dbReference type="GO" id="GO:0005737">
    <property type="term" value="C:cytoplasm"/>
    <property type="evidence" value="ECO:0007669"/>
    <property type="project" value="TreeGrafter"/>
</dbReference>
<dbReference type="EMBL" id="JACTNZ010000006">
    <property type="protein sequence ID" value="KAG5542998.1"/>
    <property type="molecule type" value="Genomic_DNA"/>
</dbReference>
<feature type="region of interest" description="Disordered" evidence="25">
    <location>
        <begin position="123"/>
        <end position="142"/>
    </location>
</feature>
<dbReference type="GO" id="GO:0016567">
    <property type="term" value="P:protein ubiquitination"/>
    <property type="evidence" value="ECO:0007669"/>
    <property type="project" value="TreeGrafter"/>
</dbReference>
<dbReference type="PANTHER" id="PTHR15710:SF243">
    <property type="entry name" value="E3 UBIQUITIN-PROTEIN LIGASE PRAJA-2 ISOFORM X1"/>
    <property type="match status" value="1"/>
</dbReference>
<evidence type="ECO:0000256" key="23">
    <source>
        <dbReference type="ARBA" id="ARBA00023276"/>
    </source>
</evidence>
<dbReference type="FunFam" id="3.30.40.10:FF:000022">
    <property type="entry name" value="E3 ubiquitin-protein ligase RING1-like"/>
    <property type="match status" value="1"/>
</dbReference>
<evidence type="ECO:0000256" key="20">
    <source>
        <dbReference type="ARBA" id="ARBA00022991"/>
    </source>
</evidence>
<dbReference type="Proteomes" id="UP000823749">
    <property type="component" value="Chromosome 6"/>
</dbReference>
<evidence type="ECO:0000256" key="13">
    <source>
        <dbReference type="ARBA" id="ARBA00022771"/>
    </source>
</evidence>
<dbReference type="InterPro" id="IPR001841">
    <property type="entry name" value="Znf_RING"/>
</dbReference>
<feature type="compositionally biased region" description="Basic and acidic residues" evidence="25">
    <location>
        <begin position="280"/>
        <end position="295"/>
    </location>
</feature>
<comment type="caution">
    <text evidence="28">The sequence shown here is derived from an EMBL/GenBank/DDBJ whole genome shotgun (WGS) entry which is preliminary data.</text>
</comment>
<keyword evidence="29" id="KW-1185">Reference proteome</keyword>
<dbReference type="InterPro" id="IPR013083">
    <property type="entry name" value="Znf_RING/FYVE/PHD"/>
</dbReference>
<feature type="compositionally biased region" description="Pro residues" evidence="25">
    <location>
        <begin position="131"/>
        <end position="142"/>
    </location>
</feature>
<keyword evidence="18 26" id="KW-1133">Transmembrane helix</keyword>
<proteinExistence type="inferred from homology"/>
<evidence type="ECO:0000256" key="22">
    <source>
        <dbReference type="ARBA" id="ARBA00023136"/>
    </source>
</evidence>
<feature type="transmembrane region" description="Helical" evidence="26">
    <location>
        <begin position="36"/>
        <end position="56"/>
    </location>
</feature>
<evidence type="ECO:0000256" key="8">
    <source>
        <dbReference type="ARBA" id="ARBA00022553"/>
    </source>
</evidence>
<keyword evidence="20" id="KW-0157">Chromophore</keyword>
<evidence type="ECO:0000256" key="18">
    <source>
        <dbReference type="ARBA" id="ARBA00022989"/>
    </source>
</evidence>
<keyword evidence="13 24" id="KW-0863">Zinc-finger</keyword>
<evidence type="ECO:0000256" key="19">
    <source>
        <dbReference type="ARBA" id="ARBA00022990"/>
    </source>
</evidence>
<comment type="catalytic activity">
    <reaction evidence="1">
        <text>S-ubiquitinyl-[E2 ubiquitin-conjugating enzyme]-L-cysteine + [acceptor protein]-L-lysine = [E2 ubiquitin-conjugating enzyme]-L-cysteine + N(6)-ubiquitinyl-[acceptor protein]-L-lysine.</text>
        <dbReference type="EC" id="2.3.2.27"/>
    </reaction>
</comment>
<keyword evidence="16" id="KW-0460">Magnesium</keyword>
<comment type="similarity">
    <text evidence="3">Belongs to the reaction center PufL/M/PsbA/D family.</text>
</comment>
<sequence length="478" mass="52346">MGASDVVVGNLMTVYLVVIAAVKAHGLVCGQGLSGVFMLVVSTAVVGVILIGSIIWDLYRKASKALVVARDDDHGSSEICRGGISGIFNFMIVSEAKHNILMHPFHMLGVTVFSSSIQVAMAESPSHHQTPSPPTEPQSAPAPDPVQQYWCYHCDKRVSVETLADLPDVVCYECKNGFVEAIAHSAAASTALPLPSDLVDDPSFSSQFLQVLRLIAQAARDDDAPPPPPSEHADPSDDDYLRIELDGWDNNNDEDDDDDEDNGVVVRNETDDDEEEGEENDRRDEHDENEEDTRRQRRDVLRLRLRDLAARAANRRNRILDWAEILMGLEDHSIELRLHAPEMDDYVGNPEDYLDAAGYEALLQNLAESDGNGRRGAPPASKSAVLGLKKLEIVSEDDCVVCAICKDSVNVGEKAKEMPCGHGYHEECIVPWLGSRNSCPVCRFELETDDAEYEQERKKRGMGMGKAAGIGPSTSSHG</sequence>
<feature type="compositionally biased region" description="Basic and acidic residues" evidence="25">
    <location>
        <begin position="231"/>
        <end position="245"/>
    </location>
</feature>
<evidence type="ECO:0000256" key="4">
    <source>
        <dbReference type="ARBA" id="ARBA00012483"/>
    </source>
</evidence>
<accession>A0AAV6JRZ8</accession>